<evidence type="ECO:0000256" key="4">
    <source>
        <dbReference type="ARBA" id="ARBA00022741"/>
    </source>
</evidence>
<name>A0A0G3GTC6_9CORY</name>
<keyword evidence="14" id="KW-1185">Reference proteome</keyword>
<evidence type="ECO:0000256" key="1">
    <source>
        <dbReference type="ARBA" id="ARBA00004429"/>
    </source>
</evidence>
<dbReference type="PROSITE" id="PS50929">
    <property type="entry name" value="ABC_TM1F"/>
    <property type="match status" value="1"/>
</dbReference>
<evidence type="ECO:0000256" key="6">
    <source>
        <dbReference type="ARBA" id="ARBA00022967"/>
    </source>
</evidence>
<dbReference type="PROSITE" id="PS00211">
    <property type="entry name" value="ABC_TRANSPORTER_1"/>
    <property type="match status" value="1"/>
</dbReference>
<dbReference type="EMBL" id="CP011542">
    <property type="protein sequence ID" value="AKK04379.1"/>
    <property type="molecule type" value="Genomic_DNA"/>
</dbReference>
<dbReference type="Gene3D" id="1.20.1560.10">
    <property type="entry name" value="ABC transporter type 1, transmembrane domain"/>
    <property type="match status" value="1"/>
</dbReference>
<comment type="subcellular location">
    <subcellularLocation>
        <location evidence="1">Cell inner membrane</location>
        <topology evidence="1">Multi-pass membrane protein</topology>
    </subcellularLocation>
</comment>
<keyword evidence="2" id="KW-0997">Cell inner membrane</keyword>
<dbReference type="SUPFAM" id="SSF90123">
    <property type="entry name" value="ABC transporter transmembrane region"/>
    <property type="match status" value="1"/>
</dbReference>
<keyword evidence="4" id="KW-0547">Nucleotide-binding</keyword>
<keyword evidence="7 10" id="KW-1133">Transmembrane helix</keyword>
<dbReference type="SMART" id="SM00382">
    <property type="entry name" value="AAA"/>
    <property type="match status" value="1"/>
</dbReference>
<dbReference type="AlphaFoldDB" id="A0A0G3GTC6"/>
<dbReference type="InterPro" id="IPR036640">
    <property type="entry name" value="ABC1_TM_sf"/>
</dbReference>
<dbReference type="Pfam" id="PF00005">
    <property type="entry name" value="ABC_tran"/>
    <property type="match status" value="1"/>
</dbReference>
<feature type="domain" description="ABC transporter" evidence="11">
    <location>
        <begin position="348"/>
        <end position="558"/>
    </location>
</feature>
<keyword evidence="3 10" id="KW-0812">Transmembrane</keyword>
<feature type="transmembrane region" description="Helical" evidence="10">
    <location>
        <begin position="138"/>
        <end position="158"/>
    </location>
</feature>
<feature type="transmembrane region" description="Helical" evidence="10">
    <location>
        <begin position="301"/>
        <end position="320"/>
    </location>
</feature>
<dbReference type="GO" id="GO:0005524">
    <property type="term" value="F:ATP binding"/>
    <property type="evidence" value="ECO:0007669"/>
    <property type="project" value="UniProtKB-KW"/>
</dbReference>
<evidence type="ECO:0000313" key="14">
    <source>
        <dbReference type="Proteomes" id="UP000035199"/>
    </source>
</evidence>
<dbReference type="KEGG" id="cmv:CMUST_00090"/>
<dbReference type="RefSeq" id="WP_236690130.1">
    <property type="nucleotide sequence ID" value="NZ_CP011542.1"/>
</dbReference>
<organism evidence="13 14">
    <name type="scientific">Corynebacterium mustelae</name>
    <dbReference type="NCBI Taxonomy" id="571915"/>
    <lineage>
        <taxon>Bacteria</taxon>
        <taxon>Bacillati</taxon>
        <taxon>Actinomycetota</taxon>
        <taxon>Actinomycetes</taxon>
        <taxon>Mycobacteriales</taxon>
        <taxon>Corynebacteriaceae</taxon>
        <taxon>Corynebacterium</taxon>
    </lineage>
</organism>
<reference evidence="13 14" key="1">
    <citation type="journal article" date="2015" name="Genome Announc.">
        <title>Complete Genome Sequence of the Type Strain Corynebacterium mustelae DSM 45274, Isolated from Various Tissues of a Male Ferret with Lethal Sepsis.</title>
        <authorList>
            <person name="Ruckert C."/>
            <person name="Eimer J."/>
            <person name="Winkler A."/>
            <person name="Tauch A."/>
        </authorList>
    </citation>
    <scope>NUCLEOTIDE SEQUENCE [LARGE SCALE GENOMIC DNA]</scope>
    <source>
        <strain evidence="13 14">DSM 45274</strain>
    </source>
</reference>
<dbReference type="InterPro" id="IPR003593">
    <property type="entry name" value="AAA+_ATPase"/>
</dbReference>
<dbReference type="GO" id="GO:0140359">
    <property type="term" value="F:ABC-type transporter activity"/>
    <property type="evidence" value="ECO:0007669"/>
    <property type="project" value="InterPro"/>
</dbReference>
<reference evidence="14" key="2">
    <citation type="submission" date="2015-05" db="EMBL/GenBank/DDBJ databases">
        <title>Complete genome sequence of Corynebacterium mustelae DSM 45274, isolated from various tissues of a male ferret with lethal sepsis.</title>
        <authorList>
            <person name="Ruckert C."/>
            <person name="Albersmeier A."/>
            <person name="Winkler A."/>
            <person name="Tauch A."/>
        </authorList>
    </citation>
    <scope>NUCLEOTIDE SEQUENCE [LARGE SCALE GENOMIC DNA]</scope>
    <source>
        <strain evidence="14">DSM 45274</strain>
    </source>
</reference>
<evidence type="ECO:0000256" key="2">
    <source>
        <dbReference type="ARBA" id="ARBA00022519"/>
    </source>
</evidence>
<keyword evidence="6" id="KW-1278">Translocase</keyword>
<accession>A0A0G3GTC6</accession>
<feature type="transmembrane region" description="Helical" evidence="10">
    <location>
        <begin position="164"/>
        <end position="182"/>
    </location>
</feature>
<dbReference type="PANTHER" id="PTHR24221:SF654">
    <property type="entry name" value="ATP-BINDING CASSETTE SUB-FAMILY B MEMBER 6"/>
    <property type="match status" value="1"/>
</dbReference>
<proteinExistence type="inferred from homology"/>
<feature type="domain" description="ABC transmembrane type-1" evidence="12">
    <location>
        <begin position="27"/>
        <end position="308"/>
    </location>
</feature>
<feature type="transmembrane region" description="Helical" evidence="10">
    <location>
        <begin position="247"/>
        <end position="270"/>
    </location>
</feature>
<evidence type="ECO:0000256" key="5">
    <source>
        <dbReference type="ARBA" id="ARBA00022840"/>
    </source>
</evidence>
<gene>
    <name evidence="13" type="ORF">CMUST_00090</name>
</gene>
<evidence type="ECO:0000256" key="3">
    <source>
        <dbReference type="ARBA" id="ARBA00022692"/>
    </source>
</evidence>
<dbReference type="GO" id="GO:0005886">
    <property type="term" value="C:plasma membrane"/>
    <property type="evidence" value="ECO:0007669"/>
    <property type="project" value="UniProtKB-SubCell"/>
</dbReference>
<evidence type="ECO:0000313" key="13">
    <source>
        <dbReference type="EMBL" id="AKK04379.1"/>
    </source>
</evidence>
<feature type="transmembrane region" description="Helical" evidence="10">
    <location>
        <begin position="62"/>
        <end position="80"/>
    </location>
</feature>
<dbReference type="InterPro" id="IPR027417">
    <property type="entry name" value="P-loop_NTPase"/>
</dbReference>
<evidence type="ECO:0000256" key="8">
    <source>
        <dbReference type="ARBA" id="ARBA00023136"/>
    </source>
</evidence>
<dbReference type="Proteomes" id="UP000035199">
    <property type="component" value="Chromosome"/>
</dbReference>
<dbReference type="GO" id="GO:0016887">
    <property type="term" value="F:ATP hydrolysis activity"/>
    <property type="evidence" value="ECO:0007669"/>
    <property type="project" value="InterPro"/>
</dbReference>
<dbReference type="Pfam" id="PF00664">
    <property type="entry name" value="ABC_membrane"/>
    <property type="match status" value="1"/>
</dbReference>
<dbReference type="InterPro" id="IPR017871">
    <property type="entry name" value="ABC_transporter-like_CS"/>
</dbReference>
<sequence>MKLRQRKAASSSAARPAVPYRLSNLAVVTIVLNVVLTWCAVGGMCLTFIGAGKIIDAYPGDYPVTLIIAGPVLVFLAVLLRTIIEARGQISEECRIRHRIVDAVFGAGPAHMATTRTGAVVSLATESSEKMMALRVKFVAQVISSLSAPLLVIATVAVAISVKIALVLLAMLPIVPLLIGAFRKVVSKVSSGSQDSRKALAAAYMNALQSLSTLQLLGAAGRVAEQLAETGEKNRVAVMKLLRGNQLILFVMDSAFSLALVTVTAGLAMWNAANGTITTGQAIALVGLSILLLEPMDQVGAFFYVGMSGLGAQRGIFAFLRKRTTTTNDEVRPSRKVDVKNADGSEPVVIVDNVDFGYEQPVLRGVNLNIYPGERVAIVGRSGQGKSTLLSLIKGALQPTEGTVEVAGASGTALAGASASVMQTTWLFSGTIADNLRIARPDATETDMWQALERALVADEIRRLPDGIDTVLGEQGLGLSGGQAQRLSLARAIISGRKIVLLDEPTSHVDLVSERKILNAIDDLGRDYTLIMVTHRLGALAGMDRVVEVDNGEIKERA</sequence>
<dbReference type="InterPro" id="IPR039421">
    <property type="entry name" value="Type_1_exporter"/>
</dbReference>
<evidence type="ECO:0008006" key="15">
    <source>
        <dbReference type="Google" id="ProtNLM"/>
    </source>
</evidence>
<feature type="transmembrane region" description="Helical" evidence="10">
    <location>
        <begin position="25"/>
        <end position="50"/>
    </location>
</feature>
<comment type="similarity">
    <text evidence="9">Belongs to the ABC transporter superfamily. Siderophore-Fe(3+) uptake transporter (SIUT) (TC 3.A.1.21) family.</text>
</comment>
<evidence type="ECO:0000256" key="10">
    <source>
        <dbReference type="SAM" id="Phobius"/>
    </source>
</evidence>
<dbReference type="STRING" id="571915.CMUST_00090"/>
<dbReference type="PANTHER" id="PTHR24221">
    <property type="entry name" value="ATP-BINDING CASSETTE SUB-FAMILY B"/>
    <property type="match status" value="1"/>
</dbReference>
<dbReference type="Gene3D" id="3.40.50.300">
    <property type="entry name" value="P-loop containing nucleotide triphosphate hydrolases"/>
    <property type="match status" value="1"/>
</dbReference>
<dbReference type="InterPro" id="IPR011527">
    <property type="entry name" value="ABC1_TM_dom"/>
</dbReference>
<dbReference type="PATRIC" id="fig|571915.4.peg.19"/>
<evidence type="ECO:0000256" key="9">
    <source>
        <dbReference type="ARBA" id="ARBA00023455"/>
    </source>
</evidence>
<dbReference type="InterPro" id="IPR003439">
    <property type="entry name" value="ABC_transporter-like_ATP-bd"/>
</dbReference>
<keyword evidence="5" id="KW-0067">ATP-binding</keyword>
<keyword evidence="2" id="KW-1003">Cell membrane</keyword>
<evidence type="ECO:0000259" key="11">
    <source>
        <dbReference type="PROSITE" id="PS50893"/>
    </source>
</evidence>
<evidence type="ECO:0000256" key="7">
    <source>
        <dbReference type="ARBA" id="ARBA00022989"/>
    </source>
</evidence>
<protein>
    <recommendedName>
        <fullName evidence="15">ABC-type multidrug transport system, ATPase and permease component</fullName>
    </recommendedName>
</protein>
<keyword evidence="8 10" id="KW-0472">Membrane</keyword>
<evidence type="ECO:0000259" key="12">
    <source>
        <dbReference type="PROSITE" id="PS50929"/>
    </source>
</evidence>
<dbReference type="SUPFAM" id="SSF52540">
    <property type="entry name" value="P-loop containing nucleoside triphosphate hydrolases"/>
    <property type="match status" value="1"/>
</dbReference>
<dbReference type="PROSITE" id="PS50893">
    <property type="entry name" value="ABC_TRANSPORTER_2"/>
    <property type="match status" value="1"/>
</dbReference>